<gene>
    <name evidence="2" type="ORF">RVR_P218</name>
</gene>
<evidence type="ECO:0008006" key="4">
    <source>
        <dbReference type="Google" id="ProtNLM"/>
    </source>
</evidence>
<dbReference type="InterPro" id="IPR027417">
    <property type="entry name" value="P-loop_NTPase"/>
</dbReference>
<evidence type="ECO:0000256" key="1">
    <source>
        <dbReference type="SAM" id="MobiDB-lite"/>
    </source>
</evidence>
<evidence type="ECO:0000313" key="2">
    <source>
        <dbReference type="EMBL" id="BBG20763.1"/>
    </source>
</evidence>
<dbReference type="AlphaFoldDB" id="A0A7R6QCQ2"/>
<feature type="region of interest" description="Disordered" evidence="1">
    <location>
        <begin position="841"/>
        <end position="864"/>
    </location>
</feature>
<dbReference type="Proteomes" id="UP000595703">
    <property type="component" value="Plasmid pRVR2"/>
</dbReference>
<dbReference type="KEGG" id="arev:RVR_P218"/>
<organism evidence="2 3">
    <name type="scientific">Actinacidiphila reveromycinica</name>
    <dbReference type="NCBI Taxonomy" id="659352"/>
    <lineage>
        <taxon>Bacteria</taxon>
        <taxon>Bacillati</taxon>
        <taxon>Actinomycetota</taxon>
        <taxon>Actinomycetes</taxon>
        <taxon>Kitasatosporales</taxon>
        <taxon>Streptomycetaceae</taxon>
        <taxon>Actinacidiphila</taxon>
    </lineage>
</organism>
<name>A0A7R6QCQ2_9ACTN</name>
<dbReference type="SUPFAM" id="SSF52540">
    <property type="entry name" value="P-loop containing nucleoside triphosphate hydrolases"/>
    <property type="match status" value="1"/>
</dbReference>
<keyword evidence="2" id="KW-0614">Plasmid</keyword>
<dbReference type="Pfam" id="PF12846">
    <property type="entry name" value="AAA_10"/>
    <property type="match status" value="1"/>
</dbReference>
<dbReference type="EMBL" id="AP018367">
    <property type="protein sequence ID" value="BBG20763.1"/>
    <property type="molecule type" value="Genomic_DNA"/>
</dbReference>
<proteinExistence type="predicted"/>
<geneLocation type="plasmid" evidence="2 3">
    <name>pRVR2</name>
</geneLocation>
<reference evidence="2 3" key="1">
    <citation type="journal article" date="2020" name="Sci. Rep.">
        <title>beta-carboline chemical signals induce reveromycin production through a LuxR family regulator in Streptomyces sp. SN-593.</title>
        <authorList>
            <person name="Panthee S."/>
            <person name="Kito N."/>
            <person name="Hayashi T."/>
            <person name="Shimizu T."/>
            <person name="Ishikawa J."/>
            <person name="Hamamoto H."/>
            <person name="Osada H."/>
            <person name="Takahashi S."/>
        </authorList>
    </citation>
    <scope>NUCLEOTIDE SEQUENCE [LARGE SCALE GENOMIC DNA]</scope>
    <source>
        <strain evidence="2 3">SN-593</strain>
        <plasmid evidence="2 3">pRVR2</plasmid>
    </source>
</reference>
<accession>A0A7R6QCQ2</accession>
<evidence type="ECO:0000313" key="3">
    <source>
        <dbReference type="Proteomes" id="UP000595703"/>
    </source>
</evidence>
<keyword evidence="3" id="KW-1185">Reference proteome</keyword>
<protein>
    <recommendedName>
        <fullName evidence="4">ATPase</fullName>
    </recommendedName>
</protein>
<dbReference type="Gene3D" id="3.40.50.300">
    <property type="entry name" value="P-loop containing nucleotide triphosphate hydrolases"/>
    <property type="match status" value="1"/>
</dbReference>
<sequence length="864" mass="96086">MLTTQRRTPDTGHRTGLALTDVVGNLTVTRTGYVTAWYVAEPQRWSFKTDRERNQLVLAHAQRLAELTGRRLYLRITHRPYPVARWAEALHRSVVNPLPGWESYLQEEQLQVARLPLDDKVIYYGVRLGRVSGAGRAANKVLRGALDRELAALGRDLTEIDRTMSAPGMDASPAQAHDMDWLLTRSIGLGLPAPLDPPPQPDSVWSPSDLAEHTDGVEWSAPEPYAPHLRIAGDRNGQRVERYVTILTMSRMDLPDIPESGYGPWLQRLDRLRFPYEVSGVFDVREPAQTDRDIRDQLDRIRHQVNHHAEHDVDVPLQLSRQRDQGRGIEDETRSGFSGLATRVHGWIRIAVSAATAEDVRNRADQVIKMYSPQVVIKRPSDQYTMAREFIPGEDLAHTGYRRRMPVTTLAGSLPAATALVGDRVGPHIGSTSGVSRRAVMWHPWMSTEQRERSGLTVVLSTLGGGKSTLCGKVVYDTTRMGVPWVVLDPSGPLTRLCDLPELRPYSRRIDLMRAEPGTLNPYHVIPDPRPEHYTPEQYADYDDPALEASLALQRDTQAAAAQRRTLAIDAMRGLLPAQITGSQQTQTALLLAAGRTDASVHSSPHAIIKELEAESGLGLAEHAGHLAKLLHAAAELPQGQLIFPPADGDDRYQTAHQRLVVMSLRGLTLPADGTPPSEWTLEEQYSMPLLYLAGWYAQRSIYDRDMNDRKGLFLDETHALLSVPSGRTLVKKTGRDSRKHNTRALYATQDGGDILTAGVENWVDSVFVGRTIGAQAQRAALGLLGIEPGHGYEEILEGLSNQSRSSNTRLGWREFIFNDGNDGMERITVRLDRPALRDALNSTANPHRSRSNPFVELAKDGNR</sequence>
<dbReference type="RefSeq" id="WP_202239983.1">
    <property type="nucleotide sequence ID" value="NZ_AP018367.1"/>
</dbReference>
<dbReference type="Gene3D" id="1.10.8.730">
    <property type="match status" value="1"/>
</dbReference>